<protein>
    <submittedName>
        <fullName evidence="2">CRISPR-associated protein Cas6</fullName>
    </submittedName>
</protein>
<dbReference type="Gene3D" id="3.30.70.1900">
    <property type="match status" value="1"/>
</dbReference>
<gene>
    <name evidence="2" type="primary">cas62</name>
    <name evidence="2" type="ORF">CACET_c22290</name>
</gene>
<dbReference type="OrthoDB" id="45555at2"/>
<evidence type="ECO:0000313" key="2">
    <source>
        <dbReference type="EMBL" id="AKL95675.1"/>
    </source>
</evidence>
<dbReference type="PATRIC" id="fig|84022.5.peg.478"/>
<dbReference type="AlphaFoldDB" id="A0A0D8I916"/>
<reference evidence="2 3" key="1">
    <citation type="submission" date="2014-10" db="EMBL/GenBank/DDBJ databases">
        <title>Genome sequence of Clostridium aceticum DSM 1496.</title>
        <authorList>
            <person name="Poehlein A."/>
            <person name="Schiel-Bengelsdorf B."/>
            <person name="Gottschalk G."/>
            <person name="Duerre P."/>
            <person name="Daniel R."/>
        </authorList>
    </citation>
    <scope>NUCLEOTIDE SEQUENCE [LARGE SCALE GENOMIC DNA]</scope>
    <source>
        <strain evidence="2 3">DSM 1496</strain>
    </source>
</reference>
<proteinExistence type="predicted"/>
<dbReference type="EMBL" id="CP009687">
    <property type="protein sequence ID" value="AKL95675.1"/>
    <property type="molecule type" value="Genomic_DNA"/>
</dbReference>
<dbReference type="Pfam" id="PF01881">
    <property type="entry name" value="Cas_Cas6_C"/>
    <property type="match status" value="1"/>
</dbReference>
<dbReference type="KEGG" id="cace:CACET_c22290"/>
<dbReference type="CDD" id="cd21140">
    <property type="entry name" value="Cas6_I-like"/>
    <property type="match status" value="1"/>
</dbReference>
<keyword evidence="3" id="KW-1185">Reference proteome</keyword>
<dbReference type="InterPro" id="IPR045747">
    <property type="entry name" value="CRISPR-assoc_prot_Cas6_N_sf"/>
</dbReference>
<dbReference type="Gene3D" id="3.30.70.1890">
    <property type="match status" value="1"/>
</dbReference>
<accession>A0A0D8I916</accession>
<dbReference type="InterPro" id="IPR049435">
    <property type="entry name" value="Cas_Cas6_C"/>
</dbReference>
<name>A0A0D8I916_9CLOT</name>
<feature type="domain" description="CRISPR associated protein Cas6 C-terminal" evidence="1">
    <location>
        <begin position="123"/>
        <end position="241"/>
    </location>
</feature>
<dbReference type="Proteomes" id="UP000035704">
    <property type="component" value="Chromosome"/>
</dbReference>
<dbReference type="InterPro" id="IPR010156">
    <property type="entry name" value="CRISPR-assoc_prot_Cas6"/>
</dbReference>
<sequence>MRFGVEILLENEMIPKDKNRVILSLLKSCFSSYSENYYKALYVEEQNKKKDFTFSLYLGNCKFLREEIMVPSKKILLNFSSYNDEDGIMFFNSILQNKGKSYPIINNTMTLQKISLIREKLVHNYEVTYKPLSPIVVREHNGNNKKTWYHSLSNQEGQAIFIENLKYQVKDALGKRGLLDFQDIKIEIAQNNKEVKVKNYGIEVLSNITNIKMKGQPYILDYLYKAGIGSKRSSGFGMVDIV</sequence>
<dbReference type="PANTHER" id="PTHR36984:SF3">
    <property type="entry name" value="CRISPR-ASSOCIATED ENDORIBONUCLEASE CAS6"/>
    <property type="match status" value="1"/>
</dbReference>
<evidence type="ECO:0000313" key="3">
    <source>
        <dbReference type="Proteomes" id="UP000035704"/>
    </source>
</evidence>
<dbReference type="PANTHER" id="PTHR36984">
    <property type="entry name" value="CRISPR-ASSOCIATED ENDORIBONUCLEASE CAS6 1"/>
    <property type="match status" value="1"/>
</dbReference>
<dbReference type="NCBIfam" id="TIGR01877">
    <property type="entry name" value="cas_cas6"/>
    <property type="match status" value="1"/>
</dbReference>
<organism evidence="2 3">
    <name type="scientific">Clostridium aceticum</name>
    <dbReference type="NCBI Taxonomy" id="84022"/>
    <lineage>
        <taxon>Bacteria</taxon>
        <taxon>Bacillati</taxon>
        <taxon>Bacillota</taxon>
        <taxon>Clostridia</taxon>
        <taxon>Eubacteriales</taxon>
        <taxon>Clostridiaceae</taxon>
        <taxon>Clostridium</taxon>
    </lineage>
</organism>
<evidence type="ECO:0000259" key="1">
    <source>
        <dbReference type="Pfam" id="PF01881"/>
    </source>
</evidence>
<dbReference type="GO" id="GO:0016788">
    <property type="term" value="F:hydrolase activity, acting on ester bonds"/>
    <property type="evidence" value="ECO:0007669"/>
    <property type="project" value="InterPro"/>
</dbReference>
<dbReference type="RefSeq" id="WP_044825021.1">
    <property type="nucleotide sequence ID" value="NZ_CP009687.1"/>
</dbReference>
<dbReference type="STRING" id="84022.CACET_c22290"/>